<evidence type="ECO:0000313" key="1">
    <source>
        <dbReference type="EMBL" id="BBI20123.1"/>
    </source>
</evidence>
<keyword evidence="2" id="KW-1185">Reference proteome</keyword>
<dbReference type="EMBL" id="AP019389">
    <property type="protein sequence ID" value="BBI20123.1"/>
    <property type="molecule type" value="Genomic_DNA"/>
</dbReference>
<organism evidence="1 2">
    <name type="scientific">Qipengyuania flava</name>
    <dbReference type="NCBI Taxonomy" id="192812"/>
    <lineage>
        <taxon>Bacteria</taxon>
        <taxon>Pseudomonadati</taxon>
        <taxon>Pseudomonadota</taxon>
        <taxon>Alphaproteobacteria</taxon>
        <taxon>Sphingomonadales</taxon>
        <taxon>Erythrobacteraceae</taxon>
        <taxon>Qipengyuania</taxon>
    </lineage>
</organism>
<name>A0A3T1CGV9_9SPHN</name>
<gene>
    <name evidence="1" type="ORF">EKJ_09700</name>
</gene>
<sequence>MKTFARRLAHTRPLRFIKPCHNASQTRRQAMNRLRIAIHGSARDPDAAIALEALDIATALTIADINVGSGDAEIWDGEKRLARLSKHAGRHATFWRVS</sequence>
<dbReference type="AlphaFoldDB" id="A0A3T1CGV9"/>
<evidence type="ECO:0000313" key="2">
    <source>
        <dbReference type="Proteomes" id="UP000290057"/>
    </source>
</evidence>
<dbReference type="Proteomes" id="UP000290057">
    <property type="component" value="Chromosome"/>
</dbReference>
<accession>A0A3T1CGV9</accession>
<reference evidence="1 2" key="1">
    <citation type="submission" date="2019-01" db="EMBL/GenBank/DDBJ databases">
        <title>Complete genome sequence of Erythrobacter flavus KJ5.</title>
        <authorList>
            <person name="Kanesaki Y."/>
            <person name="Brotosudarmo T."/>
            <person name="Moriuchi R."/>
            <person name="Awai K."/>
        </authorList>
    </citation>
    <scope>NUCLEOTIDE SEQUENCE [LARGE SCALE GENOMIC DNA]</scope>
    <source>
        <strain evidence="1 2">KJ5</strain>
    </source>
</reference>
<proteinExistence type="predicted"/>
<protein>
    <submittedName>
        <fullName evidence="1">Uncharacterized protein</fullName>
    </submittedName>
</protein>